<dbReference type="PROSITE" id="PS00676">
    <property type="entry name" value="SIGMA54_INTERACT_2"/>
    <property type="match status" value="1"/>
</dbReference>
<dbReference type="KEGG" id="dbc:MFMK1_001369"/>
<dbReference type="InterPro" id="IPR025943">
    <property type="entry name" value="Sigma_54_int_dom_ATP-bd_2"/>
</dbReference>
<keyword evidence="1" id="KW-0547">Nucleotide-binding</keyword>
<keyword evidence="3" id="KW-0805">Transcription regulation</keyword>
<keyword evidence="4" id="KW-0238">DNA-binding</keyword>
<dbReference type="RefSeq" id="WP_366924396.1">
    <property type="nucleotide sequence ID" value="NZ_CP121694.1"/>
</dbReference>
<accession>A0AAU0UNZ8</accession>
<keyword evidence="2" id="KW-0067">ATP-binding</keyword>
<proteinExistence type="predicted"/>
<dbReference type="SUPFAM" id="SSF46689">
    <property type="entry name" value="Homeodomain-like"/>
    <property type="match status" value="1"/>
</dbReference>
<dbReference type="Gene3D" id="1.10.10.60">
    <property type="entry name" value="Homeodomain-like"/>
    <property type="match status" value="1"/>
</dbReference>
<dbReference type="Pfam" id="PF00158">
    <property type="entry name" value="Sigma54_activat"/>
    <property type="match status" value="1"/>
</dbReference>
<dbReference type="SMART" id="SM00382">
    <property type="entry name" value="AAA"/>
    <property type="match status" value="1"/>
</dbReference>
<keyword evidence="8" id="KW-1185">Reference proteome</keyword>
<evidence type="ECO:0000256" key="3">
    <source>
        <dbReference type="ARBA" id="ARBA00023015"/>
    </source>
</evidence>
<dbReference type="Gene3D" id="3.40.50.300">
    <property type="entry name" value="P-loop containing nucleotide triphosphate hydrolases"/>
    <property type="match status" value="1"/>
</dbReference>
<protein>
    <submittedName>
        <fullName evidence="7">Sigma 54-interacting transcriptional regulator</fullName>
    </submittedName>
</protein>
<dbReference type="CDD" id="cd00009">
    <property type="entry name" value="AAA"/>
    <property type="match status" value="1"/>
</dbReference>
<gene>
    <name evidence="7" type="ORF">MFMK1_001369</name>
</gene>
<evidence type="ECO:0000313" key="8">
    <source>
        <dbReference type="Proteomes" id="UP001329915"/>
    </source>
</evidence>
<reference evidence="7 8" key="1">
    <citation type="submission" date="2023-04" db="EMBL/GenBank/DDBJ databases">
        <authorList>
            <person name="Hsu D."/>
        </authorList>
    </citation>
    <scope>NUCLEOTIDE SEQUENCE [LARGE SCALE GENOMIC DNA]</scope>
    <source>
        <strain evidence="7 8">MK1</strain>
    </source>
</reference>
<dbReference type="Pfam" id="PF02954">
    <property type="entry name" value="HTH_8"/>
    <property type="match status" value="1"/>
</dbReference>
<evidence type="ECO:0000256" key="1">
    <source>
        <dbReference type="ARBA" id="ARBA00022741"/>
    </source>
</evidence>
<dbReference type="Gene3D" id="1.10.8.60">
    <property type="match status" value="1"/>
</dbReference>
<dbReference type="InterPro" id="IPR025662">
    <property type="entry name" value="Sigma_54_int_dom_ATP-bd_1"/>
</dbReference>
<dbReference type="GO" id="GO:0005524">
    <property type="term" value="F:ATP binding"/>
    <property type="evidence" value="ECO:0007669"/>
    <property type="project" value="UniProtKB-KW"/>
</dbReference>
<evidence type="ECO:0000259" key="6">
    <source>
        <dbReference type="PROSITE" id="PS50045"/>
    </source>
</evidence>
<evidence type="ECO:0000256" key="4">
    <source>
        <dbReference type="ARBA" id="ARBA00023125"/>
    </source>
</evidence>
<feature type="domain" description="Sigma-54 factor interaction" evidence="6">
    <location>
        <begin position="24"/>
        <end position="253"/>
    </location>
</feature>
<dbReference type="Pfam" id="PF25601">
    <property type="entry name" value="AAA_lid_14"/>
    <property type="match status" value="1"/>
</dbReference>
<dbReference type="GO" id="GO:0006355">
    <property type="term" value="P:regulation of DNA-templated transcription"/>
    <property type="evidence" value="ECO:0007669"/>
    <property type="project" value="InterPro"/>
</dbReference>
<dbReference type="InterPro" id="IPR009057">
    <property type="entry name" value="Homeodomain-like_sf"/>
</dbReference>
<dbReference type="FunFam" id="3.40.50.300:FF:000006">
    <property type="entry name" value="DNA-binding transcriptional regulator NtrC"/>
    <property type="match status" value="1"/>
</dbReference>
<evidence type="ECO:0000256" key="2">
    <source>
        <dbReference type="ARBA" id="ARBA00022840"/>
    </source>
</evidence>
<dbReference type="InterPro" id="IPR027417">
    <property type="entry name" value="P-loop_NTPase"/>
</dbReference>
<dbReference type="InterPro" id="IPR002078">
    <property type="entry name" value="Sigma_54_int"/>
</dbReference>
<dbReference type="PROSITE" id="PS50045">
    <property type="entry name" value="SIGMA54_INTERACT_4"/>
    <property type="match status" value="1"/>
</dbReference>
<evidence type="ECO:0000256" key="5">
    <source>
        <dbReference type="ARBA" id="ARBA00023163"/>
    </source>
</evidence>
<dbReference type="InterPro" id="IPR058031">
    <property type="entry name" value="AAA_lid_NorR"/>
</dbReference>
<evidence type="ECO:0000313" key="7">
    <source>
        <dbReference type="EMBL" id="WRO21559.1"/>
    </source>
</evidence>
<dbReference type="PANTHER" id="PTHR32071">
    <property type="entry name" value="TRANSCRIPTIONAL REGULATORY PROTEIN"/>
    <property type="match status" value="1"/>
</dbReference>
<name>A0AAU0UNZ8_9FIRM</name>
<dbReference type="Proteomes" id="UP001329915">
    <property type="component" value="Chromosome"/>
</dbReference>
<dbReference type="InterPro" id="IPR025944">
    <property type="entry name" value="Sigma_54_int_dom_CS"/>
</dbReference>
<dbReference type="GO" id="GO:0043565">
    <property type="term" value="F:sequence-specific DNA binding"/>
    <property type="evidence" value="ECO:0007669"/>
    <property type="project" value="InterPro"/>
</dbReference>
<dbReference type="InterPro" id="IPR003593">
    <property type="entry name" value="AAA+_ATPase"/>
</dbReference>
<dbReference type="EMBL" id="CP121694">
    <property type="protein sequence ID" value="WRO21559.1"/>
    <property type="molecule type" value="Genomic_DNA"/>
</dbReference>
<dbReference type="PROSITE" id="PS00688">
    <property type="entry name" value="SIGMA54_INTERACT_3"/>
    <property type="match status" value="1"/>
</dbReference>
<keyword evidence="5" id="KW-0804">Transcription</keyword>
<dbReference type="InterPro" id="IPR002197">
    <property type="entry name" value="HTH_Fis"/>
</dbReference>
<dbReference type="PROSITE" id="PS00675">
    <property type="entry name" value="SIGMA54_INTERACT_1"/>
    <property type="match status" value="1"/>
</dbReference>
<organism evidence="7 8">
    <name type="scientific">Metallumcola ferriviriculae</name>
    <dbReference type="NCBI Taxonomy" id="3039180"/>
    <lineage>
        <taxon>Bacteria</taxon>
        <taxon>Bacillati</taxon>
        <taxon>Bacillota</taxon>
        <taxon>Clostridia</taxon>
        <taxon>Neomoorellales</taxon>
        <taxon>Desulfitibacteraceae</taxon>
        <taxon>Metallumcola</taxon>
    </lineage>
</organism>
<dbReference type="PANTHER" id="PTHR32071:SF57">
    <property type="entry name" value="C4-DICARBOXYLATE TRANSPORT TRANSCRIPTIONAL REGULATORY PROTEIN DCTD"/>
    <property type="match status" value="1"/>
</dbReference>
<dbReference type="SUPFAM" id="SSF52540">
    <property type="entry name" value="P-loop containing nucleoside triphosphate hydrolases"/>
    <property type="match status" value="1"/>
</dbReference>
<dbReference type="AlphaFoldDB" id="A0AAU0UNZ8"/>
<sequence length="345" mass="39583">MISQERQHPNPNNLLSLEVRKMGIVAKSQAMMEVLRMAFQIATVDCTVLILGESGVGKEAIAKLIHENSSNSDGPFVKVNCGAIPENLLESELFGYEYGAFTGAKREGKLGKFEMAHNGTILLDEIGDLPLHLQVKLLRVIQEREIIRIGANQSRKVNIRILAATNKDLREMTMQGKFREDLYYRLNVVPLHIPPLRERREDIMPLIVHFKKKYEKKYQMARTCSPEVVRVYLSYDWPGNVRELENVIERIYVMGEPGKELTPERLIKYFFNVTWQANYKNSVTVHKLVPLKEAAEEMEMQLISMAFKQFGTISKVAEVLNVDPSTISRKVKRLGKDEVFYQGQR</sequence>